<dbReference type="Proteomes" id="UP000199017">
    <property type="component" value="Unassembled WGS sequence"/>
</dbReference>
<dbReference type="STRING" id="930129.SAMN05216352_101536"/>
<dbReference type="InterPro" id="IPR032466">
    <property type="entry name" value="Metal_Hydrolase"/>
</dbReference>
<dbReference type="GO" id="GO:0006508">
    <property type="term" value="P:proteolysis"/>
    <property type="evidence" value="ECO:0007669"/>
    <property type="project" value="InterPro"/>
</dbReference>
<dbReference type="AlphaFoldDB" id="A0A1G8D4K4"/>
<dbReference type="SUPFAM" id="SSF51556">
    <property type="entry name" value="Metallo-dependent hydrolases"/>
    <property type="match status" value="1"/>
</dbReference>
<dbReference type="GO" id="GO:0070573">
    <property type="term" value="F:metallodipeptidase activity"/>
    <property type="evidence" value="ECO:0007669"/>
    <property type="project" value="InterPro"/>
</dbReference>
<evidence type="ECO:0000313" key="2">
    <source>
        <dbReference type="Proteomes" id="UP000199017"/>
    </source>
</evidence>
<dbReference type="PROSITE" id="PS51365">
    <property type="entry name" value="RENAL_DIPEPTIDASE_2"/>
    <property type="match status" value="1"/>
</dbReference>
<dbReference type="InterPro" id="IPR008257">
    <property type="entry name" value="Pept_M19"/>
</dbReference>
<dbReference type="RefSeq" id="WP_170031610.1">
    <property type="nucleotide sequence ID" value="NZ_FNDU01000001.1"/>
</dbReference>
<organism evidence="1 2">
    <name type="scientific">Alteribacillus bidgolensis</name>
    <dbReference type="NCBI Taxonomy" id="930129"/>
    <lineage>
        <taxon>Bacteria</taxon>
        <taxon>Bacillati</taxon>
        <taxon>Bacillota</taxon>
        <taxon>Bacilli</taxon>
        <taxon>Bacillales</taxon>
        <taxon>Bacillaceae</taxon>
        <taxon>Alteribacillus</taxon>
    </lineage>
</organism>
<reference evidence="1 2" key="1">
    <citation type="submission" date="2016-10" db="EMBL/GenBank/DDBJ databases">
        <authorList>
            <person name="de Groot N.N."/>
        </authorList>
    </citation>
    <scope>NUCLEOTIDE SEQUENCE [LARGE SCALE GENOMIC DNA]</scope>
    <source>
        <strain evidence="2">P4B,CCM 7963,CECT 7998,DSM 25260,IBRC-M 10614,KCTC 13821</strain>
    </source>
</reference>
<dbReference type="Gene3D" id="3.20.20.140">
    <property type="entry name" value="Metal-dependent hydrolases"/>
    <property type="match status" value="1"/>
</dbReference>
<sequence>MFIADAHCDALWKMLAMKQPSFNGSSPLRVNTSSLKKGNVKIQNFALYTSVKDSLSRQKKNIMKELYLFKKYIAGNNLIKWTPWKPIQLTPFHTNAILSLEGAGMFGDNLHEWKNLKENGVEMASLTWNEKNELAAGSSQSNKYGLTKAGKKVIAWQNQNHMVVDAAHLNERSFWDVLEHAKHVAVSHANVKALYDHPRNLSDQQIEALAKQNSFIGLTFYPRFINGSNSAVFTDLARQIDYLCSKGAENIIGFGSDFDGIDTTIKGLESPADFPRLLEWLSKHFNEKIIQGIAGVNFHHFWTRKRTKQ</sequence>
<accession>A0A1G8D4K4</accession>
<proteinExistence type="predicted"/>
<evidence type="ECO:0000313" key="1">
    <source>
        <dbReference type="EMBL" id="SDH52140.1"/>
    </source>
</evidence>
<name>A0A1G8D4K4_9BACI</name>
<dbReference type="PANTHER" id="PTHR10443:SF12">
    <property type="entry name" value="DIPEPTIDASE"/>
    <property type="match status" value="1"/>
</dbReference>
<gene>
    <name evidence="1" type="ORF">SAMN05216352_101536</name>
</gene>
<keyword evidence="2" id="KW-1185">Reference proteome</keyword>
<dbReference type="Pfam" id="PF01244">
    <property type="entry name" value="Peptidase_M19"/>
    <property type="match status" value="1"/>
</dbReference>
<dbReference type="PANTHER" id="PTHR10443">
    <property type="entry name" value="MICROSOMAL DIPEPTIDASE"/>
    <property type="match status" value="1"/>
</dbReference>
<dbReference type="EMBL" id="FNDU01000001">
    <property type="protein sequence ID" value="SDH52140.1"/>
    <property type="molecule type" value="Genomic_DNA"/>
</dbReference>
<protein>
    <submittedName>
        <fullName evidence="1">Membrane dipeptidase</fullName>
    </submittedName>
</protein>